<feature type="domain" description="Response regulatory" evidence="2">
    <location>
        <begin position="4"/>
        <end position="115"/>
    </location>
</feature>
<keyword evidence="1" id="KW-0597">Phosphoprotein</keyword>
<dbReference type="PANTHER" id="PTHR37299">
    <property type="entry name" value="TRANSCRIPTIONAL REGULATOR-RELATED"/>
    <property type="match status" value="1"/>
</dbReference>
<feature type="modified residue" description="4-aspartylphosphate" evidence="1">
    <location>
        <position position="55"/>
    </location>
</feature>
<protein>
    <submittedName>
        <fullName evidence="4">Response regulator transcription factor</fullName>
    </submittedName>
</protein>
<dbReference type="RefSeq" id="WP_346759298.1">
    <property type="nucleotide sequence ID" value="NZ_JAUJEB010000004.1"/>
</dbReference>
<evidence type="ECO:0000256" key="1">
    <source>
        <dbReference type="PROSITE-ProRule" id="PRU00169"/>
    </source>
</evidence>
<proteinExistence type="predicted"/>
<sequence length="230" mass="26317">MSISCMIVDDDEVSRKIARQFIEMTNFLELQHECSNAIDAANILNDDEVDVVFLDFFMPGMNGMDLVKGIKSSPEIIMMTAAQQFAVEAYEHSVTDYLVKPLEYGRFLNAANKARRNIDSFKLRVEKQNDIYVKADSKLVRIGFKDLYYVEAMADYVILHTKGKNHIVHSTMKGIMKRLPASIFARVHRSFIININHINFIEDYAVKMGDKVIPIGASYKESFMEILNTL</sequence>
<accession>A0ABT8L869</accession>
<evidence type="ECO:0000259" key="3">
    <source>
        <dbReference type="PROSITE" id="PS50930"/>
    </source>
</evidence>
<evidence type="ECO:0000259" key="2">
    <source>
        <dbReference type="PROSITE" id="PS50110"/>
    </source>
</evidence>
<dbReference type="InterPro" id="IPR046947">
    <property type="entry name" value="LytR-like"/>
</dbReference>
<dbReference type="InterPro" id="IPR001789">
    <property type="entry name" value="Sig_transdc_resp-reg_receiver"/>
</dbReference>
<dbReference type="PROSITE" id="PS50110">
    <property type="entry name" value="RESPONSE_REGULATORY"/>
    <property type="match status" value="1"/>
</dbReference>
<dbReference type="Gene3D" id="2.40.50.1020">
    <property type="entry name" value="LytTr DNA-binding domain"/>
    <property type="match status" value="1"/>
</dbReference>
<feature type="domain" description="HTH LytTR-type" evidence="3">
    <location>
        <begin position="131"/>
        <end position="198"/>
    </location>
</feature>
<dbReference type="SUPFAM" id="SSF52172">
    <property type="entry name" value="CheY-like"/>
    <property type="match status" value="1"/>
</dbReference>
<dbReference type="Pfam" id="PF04397">
    <property type="entry name" value="LytTR"/>
    <property type="match status" value="1"/>
</dbReference>
<dbReference type="PROSITE" id="PS50930">
    <property type="entry name" value="HTH_LYTTR"/>
    <property type="match status" value="1"/>
</dbReference>
<dbReference type="Pfam" id="PF00072">
    <property type="entry name" value="Response_reg"/>
    <property type="match status" value="1"/>
</dbReference>
<dbReference type="PANTHER" id="PTHR37299:SF1">
    <property type="entry name" value="STAGE 0 SPORULATION PROTEIN A HOMOLOG"/>
    <property type="match status" value="1"/>
</dbReference>
<dbReference type="Gene3D" id="3.40.50.2300">
    <property type="match status" value="1"/>
</dbReference>
<comment type="caution">
    <text evidence="4">The sequence shown here is derived from an EMBL/GenBank/DDBJ whole genome shotgun (WGS) entry which is preliminary data.</text>
</comment>
<reference evidence="4" key="1">
    <citation type="submission" date="2023-06" db="EMBL/GenBank/DDBJ databases">
        <title>Genomic of Agaribacillus aureum.</title>
        <authorList>
            <person name="Wang G."/>
        </authorList>
    </citation>
    <scope>NUCLEOTIDE SEQUENCE</scope>
    <source>
        <strain evidence="4">BMA12</strain>
    </source>
</reference>
<dbReference type="SMART" id="SM00448">
    <property type="entry name" value="REC"/>
    <property type="match status" value="1"/>
</dbReference>
<dbReference type="InterPro" id="IPR011006">
    <property type="entry name" value="CheY-like_superfamily"/>
</dbReference>
<dbReference type="EMBL" id="JAUJEB010000004">
    <property type="protein sequence ID" value="MDN5213959.1"/>
    <property type="molecule type" value="Genomic_DNA"/>
</dbReference>
<dbReference type="Proteomes" id="UP001172083">
    <property type="component" value="Unassembled WGS sequence"/>
</dbReference>
<keyword evidence="5" id="KW-1185">Reference proteome</keyword>
<dbReference type="SMART" id="SM00850">
    <property type="entry name" value="LytTR"/>
    <property type="match status" value="1"/>
</dbReference>
<organism evidence="4 5">
    <name type="scientific">Agaribacillus aureus</name>
    <dbReference type="NCBI Taxonomy" id="3051825"/>
    <lineage>
        <taxon>Bacteria</taxon>
        <taxon>Pseudomonadati</taxon>
        <taxon>Bacteroidota</taxon>
        <taxon>Cytophagia</taxon>
        <taxon>Cytophagales</taxon>
        <taxon>Splendidivirgaceae</taxon>
        <taxon>Agaribacillus</taxon>
    </lineage>
</organism>
<name>A0ABT8L869_9BACT</name>
<gene>
    <name evidence="4" type="ORF">QQ020_17925</name>
</gene>
<evidence type="ECO:0000313" key="5">
    <source>
        <dbReference type="Proteomes" id="UP001172083"/>
    </source>
</evidence>
<dbReference type="InterPro" id="IPR007492">
    <property type="entry name" value="LytTR_DNA-bd_dom"/>
</dbReference>
<evidence type="ECO:0000313" key="4">
    <source>
        <dbReference type="EMBL" id="MDN5213959.1"/>
    </source>
</evidence>